<dbReference type="EMBL" id="FUWM01000012">
    <property type="protein sequence ID" value="SJZ71779.1"/>
    <property type="molecule type" value="Genomic_DNA"/>
</dbReference>
<dbReference type="Gene3D" id="3.40.50.150">
    <property type="entry name" value="Vaccinia Virus protein VP39"/>
    <property type="match status" value="1"/>
</dbReference>
<dbReference type="Gene3D" id="1.10.287.1890">
    <property type="match status" value="1"/>
</dbReference>
<dbReference type="Proteomes" id="UP000190625">
    <property type="component" value="Unassembled WGS sequence"/>
</dbReference>
<dbReference type="InterPro" id="IPR006901">
    <property type="entry name" value="TrmK"/>
</dbReference>
<dbReference type="InterPro" id="IPR029063">
    <property type="entry name" value="SAM-dependent_MTases_sf"/>
</dbReference>
<dbReference type="STRING" id="142842.SAMN02745118_01635"/>
<name>A0A1T4MXJ2_9FIRM</name>
<dbReference type="OrthoDB" id="5881184at2"/>
<dbReference type="GO" id="GO:0032259">
    <property type="term" value="P:methylation"/>
    <property type="evidence" value="ECO:0007669"/>
    <property type="project" value="UniProtKB-KW"/>
</dbReference>
<dbReference type="RefSeq" id="WP_078810098.1">
    <property type="nucleotide sequence ID" value="NZ_FUWM01000012.1"/>
</dbReference>
<dbReference type="PIRSF" id="PIRSF018637">
    <property type="entry name" value="TrmK"/>
    <property type="match status" value="1"/>
</dbReference>
<protein>
    <submittedName>
        <fullName evidence="1">tRNA (Adenine22-N1)-methyltransferase</fullName>
    </submittedName>
</protein>
<gene>
    <name evidence="1" type="ORF">SAMN02745118_01635</name>
</gene>
<dbReference type="PANTHER" id="PTHR38451">
    <property type="entry name" value="TRNA (ADENINE(22)-N(1))-METHYLTRANSFERASE"/>
    <property type="match status" value="1"/>
</dbReference>
<dbReference type="AlphaFoldDB" id="A0A1T4MXJ2"/>
<sequence length="229" mass="26175">MKISDRLLKLVSFIPKPCSVADIGTDHAYLPIHLEQNYECKKIIASDIKSGPYQAALKNVEKFGLEREIEVRLGPGLSILDPYKVETVVIAGMGGITISEILSANQQITDSINRFILQPMNASAALRDWLINNKFKIIDEDLVKERNRYYEVIVAETGEEIIHDDFILEIGPRLKEKKPESYVEFLNTKMKNWQHILNKLPDTKNQEILNKRSQLEGKIAKTQEVIRCL</sequence>
<evidence type="ECO:0000313" key="2">
    <source>
        <dbReference type="Proteomes" id="UP000190625"/>
    </source>
</evidence>
<keyword evidence="2" id="KW-1185">Reference proteome</keyword>
<accession>A0A1T4MXJ2</accession>
<organism evidence="1 2">
    <name type="scientific">Selenihalanaerobacter shriftii</name>
    <dbReference type="NCBI Taxonomy" id="142842"/>
    <lineage>
        <taxon>Bacteria</taxon>
        <taxon>Bacillati</taxon>
        <taxon>Bacillota</taxon>
        <taxon>Clostridia</taxon>
        <taxon>Halanaerobiales</taxon>
        <taxon>Halobacteroidaceae</taxon>
        <taxon>Selenihalanaerobacter</taxon>
    </lineage>
</organism>
<keyword evidence="1" id="KW-0808">Transferase</keyword>
<dbReference type="GO" id="GO:0160105">
    <property type="term" value="F:tRNA (adenine(22)-N1)-methyltransferase activity"/>
    <property type="evidence" value="ECO:0007669"/>
    <property type="project" value="InterPro"/>
</dbReference>
<reference evidence="2" key="1">
    <citation type="submission" date="2017-02" db="EMBL/GenBank/DDBJ databases">
        <authorList>
            <person name="Varghese N."/>
            <person name="Submissions S."/>
        </authorList>
    </citation>
    <scope>NUCLEOTIDE SEQUENCE [LARGE SCALE GENOMIC DNA]</scope>
    <source>
        <strain evidence="2">ATCC BAA-73</strain>
    </source>
</reference>
<proteinExistence type="predicted"/>
<keyword evidence="1" id="KW-0489">Methyltransferase</keyword>
<dbReference type="PANTHER" id="PTHR38451:SF1">
    <property type="entry name" value="TRNA (ADENINE(22)-N(1))-METHYLTRANSFERASE"/>
    <property type="match status" value="1"/>
</dbReference>
<evidence type="ECO:0000313" key="1">
    <source>
        <dbReference type="EMBL" id="SJZ71779.1"/>
    </source>
</evidence>
<dbReference type="SUPFAM" id="SSF53335">
    <property type="entry name" value="S-adenosyl-L-methionine-dependent methyltransferases"/>
    <property type="match status" value="1"/>
</dbReference>
<dbReference type="Pfam" id="PF04816">
    <property type="entry name" value="TrmK"/>
    <property type="match status" value="1"/>
</dbReference>